<dbReference type="Proteomes" id="UP000183046">
    <property type="component" value="Unassembled WGS sequence"/>
</dbReference>
<comment type="caution">
    <text evidence="2">The sequence shown here is derived from an EMBL/GenBank/DDBJ whole genome shotgun (WGS) entry which is preliminary data.</text>
</comment>
<gene>
    <name evidence="2" type="ORF">SAMN05216279_10396</name>
</gene>
<name>A0A1G5MVS6_9PSED</name>
<sequence>MMQQILSTGNTLTMSSREIAELVDKQHKDVIRDIRVMQKALEEDGADLRHLREEKDGRGYTSAFHLDKDLTETLVTGYSIPLRHKVIRRLHELERCVSPSLSVAPPQSFAAALRLAADQAELLERQQAELAEAAPKVEALERIAGSRGAMCITDAAKHLKVQPRRLFDWLKENRWIYQRPGSSHWVGYQPRIKSGFILHKITTIGADEQGELRAATQVRITPKGLAKLALLVGEAL</sequence>
<feature type="domain" description="Antirepressor protein C-terminal" evidence="1">
    <location>
        <begin position="127"/>
        <end position="231"/>
    </location>
</feature>
<protein>
    <submittedName>
        <fullName evidence="2">Phage antirepressor protein YoqD, KilAC domain</fullName>
    </submittedName>
</protein>
<dbReference type="EMBL" id="FMWB01000003">
    <property type="protein sequence ID" value="SCZ28679.1"/>
    <property type="molecule type" value="Genomic_DNA"/>
</dbReference>
<dbReference type="Pfam" id="PF09669">
    <property type="entry name" value="Phage_pRha"/>
    <property type="match status" value="1"/>
</dbReference>
<proteinExistence type="predicted"/>
<reference evidence="3" key="1">
    <citation type="submission" date="2016-10" db="EMBL/GenBank/DDBJ databases">
        <authorList>
            <person name="de Groot N.N."/>
        </authorList>
    </citation>
    <scope>NUCLEOTIDE SEQUENCE [LARGE SCALE GENOMIC DNA]</scope>
    <source>
        <strain evidence="3">DSM 15758</strain>
    </source>
</reference>
<accession>A0A1G5MVS6</accession>
<evidence type="ECO:0000313" key="3">
    <source>
        <dbReference type="Proteomes" id="UP000183046"/>
    </source>
</evidence>
<dbReference type="InterPro" id="IPR005039">
    <property type="entry name" value="Ant_C"/>
</dbReference>
<dbReference type="InterPro" id="IPR014054">
    <property type="entry name" value="Phage_regulatory_Rha"/>
</dbReference>
<dbReference type="eggNOG" id="COG3645">
    <property type="taxonomic scope" value="Bacteria"/>
</dbReference>
<dbReference type="eggNOG" id="COG3646">
    <property type="taxonomic scope" value="Bacteria"/>
</dbReference>
<evidence type="ECO:0000313" key="2">
    <source>
        <dbReference type="EMBL" id="SCZ28679.1"/>
    </source>
</evidence>
<dbReference type="AlphaFoldDB" id="A0A1G5MVS6"/>
<dbReference type="Pfam" id="PF03374">
    <property type="entry name" value="ANT"/>
    <property type="match status" value="1"/>
</dbReference>
<evidence type="ECO:0000259" key="1">
    <source>
        <dbReference type="Pfam" id="PF03374"/>
    </source>
</evidence>
<organism evidence="2 3">
    <name type="scientific">Pseudomonas oryzihabitans</name>
    <dbReference type="NCBI Taxonomy" id="47885"/>
    <lineage>
        <taxon>Bacteria</taxon>
        <taxon>Pseudomonadati</taxon>
        <taxon>Pseudomonadota</taxon>
        <taxon>Gammaproteobacteria</taxon>
        <taxon>Pseudomonadales</taxon>
        <taxon>Pseudomonadaceae</taxon>
        <taxon>Pseudomonas</taxon>
    </lineage>
</organism>
<dbReference type="GO" id="GO:0003677">
    <property type="term" value="F:DNA binding"/>
    <property type="evidence" value="ECO:0007669"/>
    <property type="project" value="InterPro"/>
</dbReference>
<dbReference type="RefSeq" id="WP_256326392.1">
    <property type="nucleotide sequence ID" value="NZ_FMWB01000003.1"/>
</dbReference>